<dbReference type="InterPro" id="IPR016722">
    <property type="entry name" value="DNA_pol_alpha_bsu"/>
</dbReference>
<protein>
    <recommendedName>
        <fullName evidence="3">DNA polymerase alpha subunit B</fullName>
    </recommendedName>
</protein>
<dbReference type="PANTHER" id="PTHR23061">
    <property type="entry name" value="DNA POLYMERASE 2 ALPHA 70 KDA SUBUNIT"/>
    <property type="match status" value="1"/>
</dbReference>
<dbReference type="Pfam" id="PF04042">
    <property type="entry name" value="DNA_pol_E_B"/>
    <property type="match status" value="1"/>
</dbReference>
<evidence type="ECO:0000256" key="3">
    <source>
        <dbReference type="ARBA" id="ARBA00018596"/>
    </source>
</evidence>
<dbReference type="PANTHER" id="PTHR23061:SF12">
    <property type="entry name" value="DNA POLYMERASE ALPHA SUBUNIT B"/>
    <property type="match status" value="1"/>
</dbReference>
<evidence type="ECO:0000256" key="2">
    <source>
        <dbReference type="ARBA" id="ARBA00007299"/>
    </source>
</evidence>
<comment type="subcellular location">
    <subcellularLocation>
        <location evidence="1">Nucleus</location>
    </subcellularLocation>
</comment>
<dbReference type="VEuPathDB" id="TriTrypDB:BSAL_17395"/>
<dbReference type="InterPro" id="IPR007185">
    <property type="entry name" value="DNA_pol_a/d/e_bsu"/>
</dbReference>
<keyword evidence="8" id="KW-1185">Reference proteome</keyword>
<accession>A0A0S4JBE4</accession>
<dbReference type="GO" id="GO:0003677">
    <property type="term" value="F:DNA binding"/>
    <property type="evidence" value="ECO:0007669"/>
    <property type="project" value="InterPro"/>
</dbReference>
<keyword evidence="5" id="KW-0539">Nucleus</keyword>
<organism evidence="7 8">
    <name type="scientific">Bodo saltans</name>
    <name type="common">Flagellated protozoan</name>
    <dbReference type="NCBI Taxonomy" id="75058"/>
    <lineage>
        <taxon>Eukaryota</taxon>
        <taxon>Discoba</taxon>
        <taxon>Euglenozoa</taxon>
        <taxon>Kinetoplastea</taxon>
        <taxon>Metakinetoplastina</taxon>
        <taxon>Eubodonida</taxon>
        <taxon>Bodonidae</taxon>
        <taxon>Bodo</taxon>
    </lineage>
</organism>
<evidence type="ECO:0000256" key="1">
    <source>
        <dbReference type="ARBA" id="ARBA00004123"/>
    </source>
</evidence>
<dbReference type="OrthoDB" id="245242at2759"/>
<evidence type="ECO:0000313" key="7">
    <source>
        <dbReference type="EMBL" id="CUG88809.1"/>
    </source>
</evidence>
<reference evidence="8" key="1">
    <citation type="submission" date="2015-09" db="EMBL/GenBank/DDBJ databases">
        <authorList>
            <consortium name="Pathogen Informatics"/>
        </authorList>
    </citation>
    <scope>NUCLEOTIDE SEQUENCE [LARGE SCALE GENOMIC DNA]</scope>
    <source>
        <strain evidence="8">Lake Konstanz</strain>
    </source>
</reference>
<dbReference type="AlphaFoldDB" id="A0A0S4JBE4"/>
<gene>
    <name evidence="7" type="ORF">BSAL_17395</name>
</gene>
<evidence type="ECO:0000256" key="5">
    <source>
        <dbReference type="ARBA" id="ARBA00023242"/>
    </source>
</evidence>
<dbReference type="GO" id="GO:0005658">
    <property type="term" value="C:alpha DNA polymerase:primase complex"/>
    <property type="evidence" value="ECO:0007669"/>
    <property type="project" value="TreeGrafter"/>
</dbReference>
<dbReference type="EMBL" id="CYKH01001674">
    <property type="protein sequence ID" value="CUG88809.1"/>
    <property type="molecule type" value="Genomic_DNA"/>
</dbReference>
<sequence>MADELKWNYSLNAGLLYGNKQPPASFAIPLNRRGVALDTVATPAVPFKGTSFMNKQGGETARAAYFSYLRRMVALVDLPQGLADESGDEASGAQPQELRMVGVVTQLNDPHSLDAASRNAPWEFYQITDASNEDQLSPIIEALSATRPDISAAVEGGDNSEYVAGRVSLFCGKVSHFTGMYPGAVVGIIGTPWRRDMDGRLTSVLVSSLIQPRRPIPKWLGASSLTTANTHTPSMPRVAARVMYVSGPFPRREVTRILQSVVDNAVQRQATLLVIGGPIHTSYDESELTVVMAQASTFADQIDQTIGSLEQHLGSLSQTNPQAKALRIVVVPSLDDVTQIPVLPQLQHAVDTPLIMGTNPCRIVHNGITIGILQHDTVSDMREHMIERMQGREEGSLQRVVETILGSRLYTPMFQVPNPIVDTKHLAALSIAPDSPVVAMASEEKVLISTNGDSIDNIAKETEQKKSHTSISTLEDIPHLIFLPSSKPQFAFAARSSSLNGNSKEEEDAGPLVVNPMVWNHRNKRQMHFMNVVEVTIPDSAHAAKFGLAHNESDVAVSIFSAFRQ</sequence>
<evidence type="ECO:0000256" key="4">
    <source>
        <dbReference type="ARBA" id="ARBA00022705"/>
    </source>
</evidence>
<dbReference type="GO" id="GO:0006270">
    <property type="term" value="P:DNA replication initiation"/>
    <property type="evidence" value="ECO:0007669"/>
    <property type="project" value="TreeGrafter"/>
</dbReference>
<feature type="domain" description="DNA polymerase alpha/delta/epsilon subunit B" evidence="6">
    <location>
        <begin position="242"/>
        <end position="491"/>
    </location>
</feature>
<evidence type="ECO:0000313" key="8">
    <source>
        <dbReference type="Proteomes" id="UP000051952"/>
    </source>
</evidence>
<proteinExistence type="inferred from homology"/>
<evidence type="ECO:0000259" key="6">
    <source>
        <dbReference type="Pfam" id="PF04042"/>
    </source>
</evidence>
<dbReference type="Gene3D" id="3.60.21.60">
    <property type="match status" value="1"/>
</dbReference>
<comment type="similarity">
    <text evidence="2">Belongs to the DNA polymerase alpha subunit B family.</text>
</comment>
<keyword evidence="4" id="KW-0235">DNA replication</keyword>
<name>A0A0S4JBE4_BODSA</name>
<dbReference type="Proteomes" id="UP000051952">
    <property type="component" value="Unassembled WGS sequence"/>
</dbReference>